<organism evidence="18 19">
    <name type="scientific">Sphingopyxis granuli</name>
    <dbReference type="NCBI Taxonomy" id="267128"/>
    <lineage>
        <taxon>Bacteria</taxon>
        <taxon>Pseudomonadati</taxon>
        <taxon>Pseudomonadota</taxon>
        <taxon>Alphaproteobacteria</taxon>
        <taxon>Sphingomonadales</taxon>
        <taxon>Sphingomonadaceae</taxon>
        <taxon>Sphingopyxis</taxon>
    </lineage>
</organism>
<evidence type="ECO:0000256" key="3">
    <source>
        <dbReference type="ARBA" id="ARBA00022452"/>
    </source>
</evidence>
<protein>
    <submittedName>
        <fullName evidence="18">TonB-dependent receptor</fullName>
    </submittedName>
</protein>
<sequence>MRPFARRLRTAICATSALSLLAFTPAAFAQQDEGASNDDSAEIIVTARRRDERLIDVPIAVTALSADTLSKAGAIDITDVANMAPNTTLENSRGTNSTLTAFIRGVGQQDPVPGFEAGIGIYLDDVYLNRPQGAVLDIYDVERIEVLRGPQGTLYGRNTIGGAVKYVTRALNPDSPELRIRGTLGTYKQADLVVTASAPISDIVRVGGSVARLSRGGFGDNLNIKGLENYNKDVWAGRATVEMGGNGAPVLIRISGDYTRDKSDPRNGHRLIPGLVSGAPVLDNVYDTRAGLNDPRQDVKAYGLAMNVSAELSDTVTLRSISAWRKDTSFTPIDFDALPSVDVDVPAVYRNEQLSQEFQLLYEGDRLHGLVGFYYLDAKAATSFDVLLGLSGDRLYGLPGLNGYTAGDVRTNTWSVFGDATIDFTDQLSLSVGGRYTNDKRNAFIYKANRITGLSPEFGGTLDPIAIAVATDFRGERTFKEFTPRASLSFKPDADNMIYASYSKGFKGGGFDPRGSGTSAPISNPSAGRTYEDIYNFLAFDPEKVDSYEIGYKGSLLDRRLTLSLAGFYMDYKDVQIPGSVGCTVGGVQTFCGITTNAAKARLQGIEAEANAILARDFAGAGSTFRFNGGFGYIDAKYKRFIGPTGDDVANQRTFQNTPKWTAMGSLAAGIPAMGGIVDASTGLTYRSKTHQFEVPIPALDQPGYVLWDASLVWTADGGDYSIGLHGKNLTDKRYITSGYNYQNAAGVSTLGDEGVLTAFYGNPRQVFVTGTVKF</sequence>
<evidence type="ECO:0000313" key="18">
    <source>
        <dbReference type="EMBL" id="AMG72633.1"/>
    </source>
</evidence>
<evidence type="ECO:0000256" key="7">
    <source>
        <dbReference type="ARBA" id="ARBA00023004"/>
    </source>
</evidence>
<keyword evidence="4" id="KW-0410">Iron transport</keyword>
<evidence type="ECO:0000256" key="11">
    <source>
        <dbReference type="ARBA" id="ARBA00023237"/>
    </source>
</evidence>
<evidence type="ECO:0000256" key="8">
    <source>
        <dbReference type="ARBA" id="ARBA00023065"/>
    </source>
</evidence>
<dbReference type="Proteomes" id="UP000058599">
    <property type="component" value="Chromosome"/>
</dbReference>
<reference evidence="18 19" key="1">
    <citation type="journal article" date="2016" name="BMC Genomics">
        <title>Genomic analysis of the nitrate-respiring Sphingopyxis granuli (formerly Sphingomonas macrogoltabida) strain TFA.</title>
        <authorList>
            <person name="Garcia-Romero I."/>
            <person name="Perez-Pulido A.J."/>
            <person name="Gonzalez-Flores Y.E."/>
            <person name="Reyes-Ramirez F."/>
            <person name="Santero E."/>
            <person name="Floriano B."/>
        </authorList>
    </citation>
    <scope>NUCLEOTIDE SEQUENCE [LARGE SCALE GENOMIC DNA]</scope>
    <source>
        <strain evidence="18 19">TFA</strain>
    </source>
</reference>
<dbReference type="InterPro" id="IPR012910">
    <property type="entry name" value="Plug_dom"/>
</dbReference>
<evidence type="ECO:0000259" key="16">
    <source>
        <dbReference type="Pfam" id="PF00593"/>
    </source>
</evidence>
<evidence type="ECO:0000256" key="12">
    <source>
        <dbReference type="PROSITE-ProRule" id="PRU01360"/>
    </source>
</evidence>
<accession>A0AA86GJD6</accession>
<dbReference type="RefSeq" id="WP_067179987.1">
    <property type="nucleotide sequence ID" value="NZ_CP012199.1"/>
</dbReference>
<feature type="short sequence motif" description="TonB C-terminal box" evidence="13">
    <location>
        <begin position="758"/>
        <end position="775"/>
    </location>
</feature>
<dbReference type="GO" id="GO:0009279">
    <property type="term" value="C:cell outer membrane"/>
    <property type="evidence" value="ECO:0007669"/>
    <property type="project" value="UniProtKB-SubCell"/>
</dbReference>
<evidence type="ECO:0000256" key="14">
    <source>
        <dbReference type="RuleBase" id="RU003357"/>
    </source>
</evidence>
<dbReference type="Pfam" id="PF07715">
    <property type="entry name" value="Plug"/>
    <property type="match status" value="1"/>
</dbReference>
<keyword evidence="7" id="KW-0408">Iron</keyword>
<dbReference type="PROSITE" id="PS52016">
    <property type="entry name" value="TONB_DEPENDENT_REC_3"/>
    <property type="match status" value="1"/>
</dbReference>
<keyword evidence="10 12" id="KW-0472">Membrane</keyword>
<dbReference type="InterPro" id="IPR000531">
    <property type="entry name" value="Beta-barrel_TonB"/>
</dbReference>
<feature type="signal peptide" evidence="15">
    <location>
        <begin position="1"/>
        <end position="29"/>
    </location>
</feature>
<evidence type="ECO:0000259" key="17">
    <source>
        <dbReference type="Pfam" id="PF07715"/>
    </source>
</evidence>
<dbReference type="KEGG" id="sgi:SGRAN_0236"/>
<keyword evidence="8" id="KW-0406">Ion transport</keyword>
<keyword evidence="5 12" id="KW-0812">Transmembrane</keyword>
<keyword evidence="18" id="KW-0675">Receptor</keyword>
<evidence type="ECO:0000256" key="15">
    <source>
        <dbReference type="SAM" id="SignalP"/>
    </source>
</evidence>
<evidence type="ECO:0000256" key="13">
    <source>
        <dbReference type="PROSITE-ProRule" id="PRU10144"/>
    </source>
</evidence>
<dbReference type="InterPro" id="IPR036942">
    <property type="entry name" value="Beta-barrel_TonB_sf"/>
</dbReference>
<comment type="similarity">
    <text evidence="12 14">Belongs to the TonB-dependent receptor family.</text>
</comment>
<keyword evidence="6 15" id="KW-0732">Signal</keyword>
<comment type="subcellular location">
    <subcellularLocation>
        <location evidence="1 12">Cell outer membrane</location>
        <topology evidence="1 12">Multi-pass membrane protein</topology>
    </subcellularLocation>
</comment>
<feature type="chain" id="PRO_5041694820" evidence="15">
    <location>
        <begin position="30"/>
        <end position="775"/>
    </location>
</feature>
<dbReference type="PANTHER" id="PTHR32552">
    <property type="entry name" value="FERRICHROME IRON RECEPTOR-RELATED"/>
    <property type="match status" value="1"/>
</dbReference>
<dbReference type="Gene3D" id="2.40.170.20">
    <property type="entry name" value="TonB-dependent receptor, beta-barrel domain"/>
    <property type="match status" value="1"/>
</dbReference>
<keyword evidence="11 12" id="KW-0998">Cell outer membrane</keyword>
<keyword evidence="2 12" id="KW-0813">Transport</keyword>
<evidence type="ECO:0000256" key="2">
    <source>
        <dbReference type="ARBA" id="ARBA00022448"/>
    </source>
</evidence>
<keyword evidence="9 14" id="KW-0798">TonB box</keyword>
<evidence type="ECO:0000256" key="9">
    <source>
        <dbReference type="ARBA" id="ARBA00023077"/>
    </source>
</evidence>
<dbReference type="InterPro" id="IPR039426">
    <property type="entry name" value="TonB-dep_rcpt-like"/>
</dbReference>
<feature type="domain" description="TonB-dependent receptor plug" evidence="17">
    <location>
        <begin position="54"/>
        <end position="163"/>
    </location>
</feature>
<keyword evidence="19" id="KW-1185">Reference proteome</keyword>
<evidence type="ECO:0000256" key="5">
    <source>
        <dbReference type="ARBA" id="ARBA00022692"/>
    </source>
</evidence>
<dbReference type="CDD" id="cd01347">
    <property type="entry name" value="ligand_gated_channel"/>
    <property type="match status" value="1"/>
</dbReference>
<evidence type="ECO:0000256" key="10">
    <source>
        <dbReference type="ARBA" id="ARBA00023136"/>
    </source>
</evidence>
<evidence type="ECO:0000256" key="1">
    <source>
        <dbReference type="ARBA" id="ARBA00004571"/>
    </source>
</evidence>
<gene>
    <name evidence="18" type="ORF">SGRAN_0236</name>
</gene>
<dbReference type="AlphaFoldDB" id="A0AA86GJD6"/>
<dbReference type="InterPro" id="IPR010917">
    <property type="entry name" value="TonB_rcpt_CS"/>
</dbReference>
<dbReference type="GO" id="GO:0006826">
    <property type="term" value="P:iron ion transport"/>
    <property type="evidence" value="ECO:0007669"/>
    <property type="project" value="UniProtKB-KW"/>
</dbReference>
<evidence type="ECO:0000256" key="4">
    <source>
        <dbReference type="ARBA" id="ARBA00022496"/>
    </source>
</evidence>
<feature type="domain" description="TonB-dependent receptor-like beta-barrel" evidence="16">
    <location>
        <begin position="256"/>
        <end position="730"/>
    </location>
</feature>
<dbReference type="EMBL" id="CP012199">
    <property type="protein sequence ID" value="AMG72633.1"/>
    <property type="molecule type" value="Genomic_DNA"/>
</dbReference>
<dbReference type="SUPFAM" id="SSF56935">
    <property type="entry name" value="Porins"/>
    <property type="match status" value="1"/>
</dbReference>
<dbReference type="PROSITE" id="PS01156">
    <property type="entry name" value="TONB_DEPENDENT_REC_2"/>
    <property type="match status" value="1"/>
</dbReference>
<keyword evidence="3 12" id="KW-1134">Transmembrane beta strand</keyword>
<evidence type="ECO:0000313" key="19">
    <source>
        <dbReference type="Proteomes" id="UP000058599"/>
    </source>
</evidence>
<evidence type="ECO:0000256" key="6">
    <source>
        <dbReference type="ARBA" id="ARBA00022729"/>
    </source>
</evidence>
<dbReference type="Pfam" id="PF00593">
    <property type="entry name" value="TonB_dep_Rec_b-barrel"/>
    <property type="match status" value="1"/>
</dbReference>
<name>A0AA86GJD6_9SPHN</name>
<dbReference type="PANTHER" id="PTHR32552:SF81">
    <property type="entry name" value="TONB-DEPENDENT OUTER MEMBRANE RECEPTOR"/>
    <property type="match status" value="1"/>
</dbReference>
<proteinExistence type="inferred from homology"/>